<dbReference type="InterPro" id="IPR050492">
    <property type="entry name" value="Bact_metal-bind_prot9"/>
</dbReference>
<evidence type="ECO:0000256" key="5">
    <source>
        <dbReference type="SAM" id="SignalP"/>
    </source>
</evidence>
<dbReference type="PANTHER" id="PTHR42953:SF3">
    <property type="entry name" value="HIGH-AFFINITY ZINC UPTAKE SYSTEM PROTEIN ZNUA"/>
    <property type="match status" value="1"/>
</dbReference>
<dbReference type="EMBL" id="PVUE01000028">
    <property type="protein sequence ID" value="PRZ31375.1"/>
    <property type="molecule type" value="Genomic_DNA"/>
</dbReference>
<dbReference type="AlphaFoldDB" id="A0A2T0Z4V9"/>
<feature type="signal peptide" evidence="5">
    <location>
        <begin position="1"/>
        <end position="27"/>
    </location>
</feature>
<reference evidence="6 7" key="1">
    <citation type="submission" date="2018-03" db="EMBL/GenBank/DDBJ databases">
        <title>Genomic Encyclopedia of Archaeal and Bacterial Type Strains, Phase II (KMG-II): from individual species to whole genera.</title>
        <authorList>
            <person name="Goeker M."/>
        </authorList>
    </citation>
    <scope>NUCLEOTIDE SEQUENCE [LARGE SCALE GENOMIC DNA]</scope>
    <source>
        <strain evidence="6 7">DSM 100065</strain>
    </source>
</reference>
<evidence type="ECO:0000256" key="4">
    <source>
        <dbReference type="RuleBase" id="RU003512"/>
    </source>
</evidence>
<accession>A0A2T0Z4V9</accession>
<dbReference type="GO" id="GO:0030001">
    <property type="term" value="P:metal ion transport"/>
    <property type="evidence" value="ECO:0007669"/>
    <property type="project" value="InterPro"/>
</dbReference>
<dbReference type="GO" id="GO:0007155">
    <property type="term" value="P:cell adhesion"/>
    <property type="evidence" value="ECO:0007669"/>
    <property type="project" value="InterPro"/>
</dbReference>
<evidence type="ECO:0000256" key="1">
    <source>
        <dbReference type="ARBA" id="ARBA00011028"/>
    </source>
</evidence>
<evidence type="ECO:0000256" key="2">
    <source>
        <dbReference type="ARBA" id="ARBA00022448"/>
    </source>
</evidence>
<dbReference type="OrthoDB" id="9810636at2"/>
<dbReference type="Pfam" id="PF01297">
    <property type="entry name" value="ZnuA"/>
    <property type="match status" value="1"/>
</dbReference>
<dbReference type="PANTHER" id="PTHR42953">
    <property type="entry name" value="HIGH-AFFINITY ZINC UPTAKE SYSTEM PROTEIN ZNUA-RELATED"/>
    <property type="match status" value="1"/>
</dbReference>
<gene>
    <name evidence="6" type="ORF">CLV47_12813</name>
</gene>
<keyword evidence="3 5" id="KW-0732">Signal</keyword>
<keyword evidence="2 4" id="KW-0813">Transport</keyword>
<comment type="caution">
    <text evidence="6">The sequence shown here is derived from an EMBL/GenBank/DDBJ whole genome shotgun (WGS) entry which is preliminary data.</text>
</comment>
<protein>
    <submittedName>
        <fullName evidence="6">Zinc transport system substrate-binding protein</fullName>
    </submittedName>
</protein>
<evidence type="ECO:0000313" key="6">
    <source>
        <dbReference type="EMBL" id="PRZ31375.1"/>
    </source>
</evidence>
<evidence type="ECO:0000256" key="3">
    <source>
        <dbReference type="ARBA" id="ARBA00022729"/>
    </source>
</evidence>
<keyword evidence="7" id="KW-1185">Reference proteome</keyword>
<comment type="similarity">
    <text evidence="1 4">Belongs to the bacterial solute-binding protein 9 family.</text>
</comment>
<dbReference type="GO" id="GO:0046872">
    <property type="term" value="F:metal ion binding"/>
    <property type="evidence" value="ECO:0007669"/>
    <property type="project" value="InterPro"/>
</dbReference>
<dbReference type="PROSITE" id="PS51257">
    <property type="entry name" value="PROKAR_LIPOPROTEIN"/>
    <property type="match status" value="1"/>
</dbReference>
<proteinExistence type="inferred from homology"/>
<sequence>MNFSRRSSRHAVAVVALSAALGVAASALTGCSSAGATSDGKPNVVVGFYPQEFLATSIGGNDIHVTSVAQPGAEPHDMEITGKQVAKVTDAGLVIYIKGIMPALDNAVANNNSEHGLNLATVTTLKGGYKEIGQENGKAGKDPHIWLDPVLMKKMATAVGDRLVKIDKAHAATYKQNTATLIKKLDALDSAYKTGLANCERTSIVTTHNAFGYLAEQYGLTQVSIAGLSPDNEPSPQRMTEVKTFAQEHGVTTIFFEEAVNPKYAETIASEVGAQTAVLSPIEIAHKGEDYITIMQANLAALRKALGCS</sequence>
<name>A0A2T0Z4V9_9ACTN</name>
<dbReference type="SUPFAM" id="SSF53807">
    <property type="entry name" value="Helical backbone' metal receptor"/>
    <property type="match status" value="1"/>
</dbReference>
<evidence type="ECO:0000313" key="7">
    <source>
        <dbReference type="Proteomes" id="UP000237752"/>
    </source>
</evidence>
<dbReference type="RefSeq" id="WP_106351017.1">
    <property type="nucleotide sequence ID" value="NZ_PVUE01000028.1"/>
</dbReference>
<feature type="chain" id="PRO_5038500374" evidence="5">
    <location>
        <begin position="28"/>
        <end position="309"/>
    </location>
</feature>
<dbReference type="Gene3D" id="3.40.50.1980">
    <property type="entry name" value="Nitrogenase molybdenum iron protein domain"/>
    <property type="match status" value="2"/>
</dbReference>
<organism evidence="6 7">
    <name type="scientific">Antricoccus suffuscus</name>
    <dbReference type="NCBI Taxonomy" id="1629062"/>
    <lineage>
        <taxon>Bacteria</taxon>
        <taxon>Bacillati</taxon>
        <taxon>Actinomycetota</taxon>
        <taxon>Actinomycetes</taxon>
        <taxon>Geodermatophilales</taxon>
        <taxon>Antricoccaceae</taxon>
        <taxon>Antricoccus</taxon>
    </lineage>
</organism>
<dbReference type="Proteomes" id="UP000237752">
    <property type="component" value="Unassembled WGS sequence"/>
</dbReference>
<dbReference type="PRINTS" id="PR00690">
    <property type="entry name" value="ADHESNFAMILY"/>
</dbReference>
<dbReference type="InterPro" id="IPR006127">
    <property type="entry name" value="ZnuA-like"/>
</dbReference>
<dbReference type="InterPro" id="IPR006128">
    <property type="entry name" value="Lipoprotein_PsaA-like"/>
</dbReference>